<feature type="signal peptide" evidence="3">
    <location>
        <begin position="1"/>
        <end position="23"/>
    </location>
</feature>
<keyword evidence="2" id="KW-0604">Photosystem II</keyword>
<gene>
    <name evidence="5" type="ORF">EZM97_14930</name>
</gene>
<organism evidence="5 6">
    <name type="scientific">Dyella soli</name>
    <dbReference type="NCBI Taxonomy" id="522319"/>
    <lineage>
        <taxon>Bacteria</taxon>
        <taxon>Pseudomonadati</taxon>
        <taxon>Pseudomonadota</taxon>
        <taxon>Gammaproteobacteria</taxon>
        <taxon>Lysobacterales</taxon>
        <taxon>Rhodanobacteraceae</taxon>
        <taxon>Dyella</taxon>
    </lineage>
</organism>
<evidence type="ECO:0000256" key="1">
    <source>
        <dbReference type="ARBA" id="ARBA00022531"/>
    </source>
</evidence>
<evidence type="ECO:0000259" key="4">
    <source>
        <dbReference type="Pfam" id="PF14870"/>
    </source>
</evidence>
<dbReference type="PANTHER" id="PTHR47199">
    <property type="entry name" value="PHOTOSYSTEM II STABILITY/ASSEMBLY FACTOR HCF136, CHLOROPLASTIC"/>
    <property type="match status" value="1"/>
</dbReference>
<comment type="caution">
    <text evidence="5">The sequence shown here is derived from an EMBL/GenBank/DDBJ whole genome shotgun (WGS) entry which is preliminary data.</text>
</comment>
<dbReference type="GO" id="GO:0015979">
    <property type="term" value="P:photosynthesis"/>
    <property type="evidence" value="ECO:0007669"/>
    <property type="project" value="UniProtKB-KW"/>
</dbReference>
<protein>
    <submittedName>
        <fullName evidence="5">Glycosyl hydrolase</fullName>
    </submittedName>
</protein>
<feature type="domain" description="Photosynthesis system II assembly factor Ycf48/Hcf136-like" evidence="4">
    <location>
        <begin position="162"/>
        <end position="282"/>
    </location>
</feature>
<evidence type="ECO:0000313" key="6">
    <source>
        <dbReference type="Proteomes" id="UP000291822"/>
    </source>
</evidence>
<dbReference type="Gene3D" id="2.130.10.10">
    <property type="entry name" value="YVTN repeat-like/Quinoprotein amine dehydrogenase"/>
    <property type="match status" value="1"/>
</dbReference>
<reference evidence="5 6" key="1">
    <citation type="submission" date="2019-02" db="EMBL/GenBank/DDBJ databases">
        <title>Dyella amyloliquefaciens sp. nov., isolated from forest soil.</title>
        <authorList>
            <person name="Gao Z.-H."/>
            <person name="Qiu L.-H."/>
        </authorList>
    </citation>
    <scope>NUCLEOTIDE SEQUENCE [LARGE SCALE GENOMIC DNA]</scope>
    <source>
        <strain evidence="5 6">KACC 12747</strain>
    </source>
</reference>
<name>A0A4R0YMS4_9GAMM</name>
<dbReference type="InterPro" id="IPR028203">
    <property type="entry name" value="PSII_CF48-like_dom"/>
</dbReference>
<keyword evidence="5" id="KW-0378">Hydrolase</keyword>
<dbReference type="GO" id="GO:0009523">
    <property type="term" value="C:photosystem II"/>
    <property type="evidence" value="ECO:0007669"/>
    <property type="project" value="UniProtKB-KW"/>
</dbReference>
<dbReference type="InterPro" id="IPR015943">
    <property type="entry name" value="WD40/YVTN_repeat-like_dom_sf"/>
</dbReference>
<keyword evidence="3" id="KW-0732">Signal</keyword>
<dbReference type="AlphaFoldDB" id="A0A4R0YMS4"/>
<evidence type="ECO:0000256" key="3">
    <source>
        <dbReference type="SAM" id="SignalP"/>
    </source>
</evidence>
<dbReference type="Proteomes" id="UP000291822">
    <property type="component" value="Unassembled WGS sequence"/>
</dbReference>
<keyword evidence="1" id="KW-0602">Photosynthesis</keyword>
<accession>A0A4R0YMS4</accession>
<feature type="chain" id="PRO_5020726014" evidence="3">
    <location>
        <begin position="24"/>
        <end position="363"/>
    </location>
</feature>
<dbReference type="SUPFAM" id="SSF110296">
    <property type="entry name" value="Oligoxyloglucan reducing end-specific cellobiohydrolase"/>
    <property type="match status" value="1"/>
</dbReference>
<evidence type="ECO:0000256" key="2">
    <source>
        <dbReference type="ARBA" id="ARBA00023276"/>
    </source>
</evidence>
<dbReference type="Pfam" id="PF14870">
    <property type="entry name" value="PSII_BNR"/>
    <property type="match status" value="2"/>
</dbReference>
<dbReference type="PANTHER" id="PTHR47199:SF2">
    <property type="entry name" value="PHOTOSYSTEM II STABILITY_ASSEMBLY FACTOR HCF136, CHLOROPLASTIC"/>
    <property type="match status" value="1"/>
</dbReference>
<proteinExistence type="predicted"/>
<dbReference type="GO" id="GO:0016787">
    <property type="term" value="F:hydrolase activity"/>
    <property type="evidence" value="ECO:0007669"/>
    <property type="project" value="UniProtKB-KW"/>
</dbReference>
<sequence length="363" mass="38204">MFLLRVRRALVALALMAPAVASAGFADVLDTPASQSPLASRGLLNGLALAGKRVVAVGQRGQVVYSDDAGANWRQASVPVASDLVAVNFPTPQQGWAVGHDGVVLHSSDGGATWVRQLDGRHVGQLMMEQLRARAARGELGGSEDAARVLDEAGRIAAQGAENPFLDVWFADEHNGFIVGAFNLIFRTTDGGNSWVSWFDRTENPDSLHLYAVRGIGTDVYIAGEQGLLLKLDRATDRFKALGTPYKGTYFGIVGTSDAVIVYGLRGNAYRSADGGAHWQAVDTGIQEGLTGSTAFGAQELALVSQAGSLLLSRDSGAHFQLYRQPRPVPTSAVAVAGDAIVTAGALGVKTQPSHRDGQEATQ</sequence>
<keyword evidence="6" id="KW-1185">Reference proteome</keyword>
<dbReference type="EMBL" id="SJTG01000002">
    <property type="protein sequence ID" value="TCI10199.1"/>
    <property type="molecule type" value="Genomic_DNA"/>
</dbReference>
<feature type="domain" description="Photosynthesis system II assembly factor Ycf48/Hcf136-like" evidence="4">
    <location>
        <begin position="71"/>
        <end position="122"/>
    </location>
</feature>
<evidence type="ECO:0000313" key="5">
    <source>
        <dbReference type="EMBL" id="TCI10199.1"/>
    </source>
</evidence>
<dbReference type="RefSeq" id="WP_131407988.1">
    <property type="nucleotide sequence ID" value="NZ_SJTG01000002.1"/>
</dbReference>